<dbReference type="GeneID" id="36529061"/>
<name>A0A2I1CKC9_ASPN1</name>
<dbReference type="RefSeq" id="XP_024686677.1">
    <property type="nucleotide sequence ID" value="XM_024821735.1"/>
</dbReference>
<dbReference type="VEuPathDB" id="FungiDB:P174DRAFT_3539"/>
<protein>
    <submittedName>
        <fullName evidence="2">Uncharacterized protein</fullName>
    </submittedName>
</protein>
<proteinExistence type="predicted"/>
<gene>
    <name evidence="2" type="ORF">P174DRAFT_3539</name>
</gene>
<dbReference type="Proteomes" id="UP000234474">
    <property type="component" value="Unassembled WGS sequence"/>
</dbReference>
<dbReference type="AlphaFoldDB" id="A0A2I1CKC9"/>
<reference evidence="3" key="1">
    <citation type="journal article" date="2018" name="Proc. Natl. Acad. Sci. U.S.A.">
        <title>Linking secondary metabolites to gene clusters through genome sequencing of six diverse Aspergillus species.</title>
        <authorList>
            <person name="Kaerboelling I."/>
            <person name="Vesth T.C."/>
            <person name="Frisvad J.C."/>
            <person name="Nybo J.L."/>
            <person name="Theobald S."/>
            <person name="Kuo A."/>
            <person name="Bowyer P."/>
            <person name="Matsuda Y."/>
            <person name="Mondo S."/>
            <person name="Lyhne E.K."/>
            <person name="Kogle M.E."/>
            <person name="Clum A."/>
            <person name="Lipzen A."/>
            <person name="Salamov A."/>
            <person name="Ngan C.Y."/>
            <person name="Daum C."/>
            <person name="Chiniquy J."/>
            <person name="Barry K."/>
            <person name="LaButti K."/>
            <person name="Haridas S."/>
            <person name="Simmons B.A."/>
            <person name="Magnuson J.K."/>
            <person name="Mortensen U.H."/>
            <person name="Larsen T.O."/>
            <person name="Grigoriev I.V."/>
            <person name="Baker S.E."/>
            <person name="Andersen M.R."/>
        </authorList>
    </citation>
    <scope>NUCLEOTIDE SEQUENCE [LARGE SCALE GENOMIC DNA]</scope>
    <source>
        <strain evidence="3">IBT 16806</strain>
    </source>
</reference>
<evidence type="ECO:0000256" key="1">
    <source>
        <dbReference type="SAM" id="MobiDB-lite"/>
    </source>
</evidence>
<comment type="caution">
    <text evidence="2">The sequence shown here is derived from an EMBL/GenBank/DDBJ whole genome shotgun (WGS) entry which is preliminary data.</text>
</comment>
<evidence type="ECO:0000313" key="2">
    <source>
        <dbReference type="EMBL" id="PKX98082.1"/>
    </source>
</evidence>
<feature type="region of interest" description="Disordered" evidence="1">
    <location>
        <begin position="29"/>
        <end position="48"/>
    </location>
</feature>
<sequence length="148" mass="16275">MSVSIVAGSRKQGVKYRKAVSRSGFHAGTASVRQSDPANRLLPASSQPPTISTQPIITLGRRITTYGLSRSHPLLLIALFRLCPPPPPRPSQLSFIFPFFSPASFASQARGCLLVYHPLLAWLFLLNSHPAALVYNLCFRLINILDLH</sequence>
<accession>A0A2I1CKC9</accession>
<evidence type="ECO:0000313" key="3">
    <source>
        <dbReference type="Proteomes" id="UP000234474"/>
    </source>
</evidence>
<organism evidence="2 3">
    <name type="scientific">Aspergillus novofumigatus (strain IBT 16806)</name>
    <dbReference type="NCBI Taxonomy" id="1392255"/>
    <lineage>
        <taxon>Eukaryota</taxon>
        <taxon>Fungi</taxon>
        <taxon>Dikarya</taxon>
        <taxon>Ascomycota</taxon>
        <taxon>Pezizomycotina</taxon>
        <taxon>Eurotiomycetes</taxon>
        <taxon>Eurotiomycetidae</taxon>
        <taxon>Eurotiales</taxon>
        <taxon>Aspergillaceae</taxon>
        <taxon>Aspergillus</taxon>
        <taxon>Aspergillus subgen. Fumigati</taxon>
    </lineage>
</organism>
<keyword evidence="3" id="KW-1185">Reference proteome</keyword>
<dbReference type="EMBL" id="MSZS01000001">
    <property type="protein sequence ID" value="PKX98082.1"/>
    <property type="molecule type" value="Genomic_DNA"/>
</dbReference>